<accession>A0AA36IR46</accession>
<protein>
    <recommendedName>
        <fullName evidence="3">C3H1-type domain-containing protein</fullName>
    </recommendedName>
</protein>
<feature type="region of interest" description="Disordered" evidence="2">
    <location>
        <begin position="105"/>
        <end position="139"/>
    </location>
</feature>
<gene>
    <name evidence="4" type="ORF">EVOR1521_LOCUS17471</name>
</gene>
<dbReference type="AlphaFoldDB" id="A0AA36IR46"/>
<proteinExistence type="predicted"/>
<feature type="zinc finger region" description="C3H1-type" evidence="1">
    <location>
        <begin position="150"/>
        <end position="177"/>
    </location>
</feature>
<evidence type="ECO:0000313" key="5">
    <source>
        <dbReference type="Proteomes" id="UP001178507"/>
    </source>
</evidence>
<dbReference type="Gene3D" id="1.20.120.1350">
    <property type="entry name" value="Pneumovirus matrix protein 2 (M2), zinc-binding domain"/>
    <property type="match status" value="1"/>
</dbReference>
<dbReference type="InterPro" id="IPR000571">
    <property type="entry name" value="Znf_CCCH"/>
</dbReference>
<feature type="compositionally biased region" description="Low complexity" evidence="2">
    <location>
        <begin position="57"/>
        <end position="70"/>
    </location>
</feature>
<sequence length="296" mass="33157">MGVLSSFWLPWCASLPVPFPILFEAKMALNLLYRSTFIDVEEYISFPESPRRKPRRASSAPPTSSPEGGSRATMLSVGALAVRAQQLHTMLRLKQAPVRELWSDVADSDATEASSQTASEECKEPKTEPVEPVSPQLGQWPSVGSLRHPEICRRPCMYFVAGACSNGAQCDYCHLPHDQRPTHLDKRQRELVNGFSEPQLIALLLRYLEAKARTHGFISEAAELLALLRHQAHLAAGQQLPEPNVPGKAWPKFDYMMQRMTFQALVGWAMKSRTSTPEFIEQVTDAMARMRRTLLA</sequence>
<feature type="domain" description="C3H1-type" evidence="3">
    <location>
        <begin position="150"/>
        <end position="177"/>
    </location>
</feature>
<reference evidence="4" key="1">
    <citation type="submission" date="2023-08" db="EMBL/GenBank/DDBJ databases">
        <authorList>
            <person name="Chen Y."/>
            <person name="Shah S."/>
            <person name="Dougan E. K."/>
            <person name="Thang M."/>
            <person name="Chan C."/>
        </authorList>
    </citation>
    <scope>NUCLEOTIDE SEQUENCE</scope>
</reference>
<evidence type="ECO:0000256" key="2">
    <source>
        <dbReference type="SAM" id="MobiDB-lite"/>
    </source>
</evidence>
<dbReference type="PROSITE" id="PS50103">
    <property type="entry name" value="ZF_C3H1"/>
    <property type="match status" value="1"/>
</dbReference>
<name>A0AA36IR46_9DINO</name>
<feature type="compositionally biased region" description="Basic and acidic residues" evidence="2">
    <location>
        <begin position="120"/>
        <end position="129"/>
    </location>
</feature>
<keyword evidence="5" id="KW-1185">Reference proteome</keyword>
<dbReference type="Proteomes" id="UP001178507">
    <property type="component" value="Unassembled WGS sequence"/>
</dbReference>
<evidence type="ECO:0000256" key="1">
    <source>
        <dbReference type="PROSITE-ProRule" id="PRU00723"/>
    </source>
</evidence>
<comment type="caution">
    <text evidence="4">The sequence shown here is derived from an EMBL/GenBank/DDBJ whole genome shotgun (WGS) entry which is preliminary data.</text>
</comment>
<evidence type="ECO:0000259" key="3">
    <source>
        <dbReference type="PROSITE" id="PS50103"/>
    </source>
</evidence>
<evidence type="ECO:0000313" key="4">
    <source>
        <dbReference type="EMBL" id="CAJ1392354.1"/>
    </source>
</evidence>
<dbReference type="EMBL" id="CAUJNA010002324">
    <property type="protein sequence ID" value="CAJ1392354.1"/>
    <property type="molecule type" value="Genomic_DNA"/>
</dbReference>
<keyword evidence="1" id="KW-0479">Metal-binding</keyword>
<dbReference type="GO" id="GO:0008270">
    <property type="term" value="F:zinc ion binding"/>
    <property type="evidence" value="ECO:0007669"/>
    <property type="project" value="UniProtKB-KW"/>
</dbReference>
<organism evidence="4 5">
    <name type="scientific">Effrenium voratum</name>
    <dbReference type="NCBI Taxonomy" id="2562239"/>
    <lineage>
        <taxon>Eukaryota</taxon>
        <taxon>Sar</taxon>
        <taxon>Alveolata</taxon>
        <taxon>Dinophyceae</taxon>
        <taxon>Suessiales</taxon>
        <taxon>Symbiodiniaceae</taxon>
        <taxon>Effrenium</taxon>
    </lineage>
</organism>
<keyword evidence="1" id="KW-0862">Zinc</keyword>
<keyword evidence="1" id="KW-0863">Zinc-finger</keyword>
<feature type="region of interest" description="Disordered" evidence="2">
    <location>
        <begin position="49"/>
        <end position="71"/>
    </location>
</feature>